<dbReference type="EMBL" id="BAABBB010000021">
    <property type="protein sequence ID" value="GAA3546896.1"/>
    <property type="molecule type" value="Genomic_DNA"/>
</dbReference>
<dbReference type="PANTHER" id="PTHR43664">
    <property type="entry name" value="MONOAMINE OXIDASE-RELATED"/>
    <property type="match status" value="1"/>
</dbReference>
<evidence type="ECO:0000313" key="3">
    <source>
        <dbReference type="Proteomes" id="UP001500301"/>
    </source>
</evidence>
<sequence length="150" mass="16509">MTTLLYLEDFPLGATWELGAYQVTETAIVEFGTQFDPQPFHTDVEAARGSSFGGLVASGWHTSAITTRILVDELYSRAASLGSPGVEEIRWTRPVRPGDSLSVRFTVTESRPSASKPDRGVVHCLVETLNQDGDVVMTLRGAMFFARRDR</sequence>
<organism evidence="2 3">
    <name type="scientific">Nocardioides daeguensis</name>
    <dbReference type="NCBI Taxonomy" id="908359"/>
    <lineage>
        <taxon>Bacteria</taxon>
        <taxon>Bacillati</taxon>
        <taxon>Actinomycetota</taxon>
        <taxon>Actinomycetes</taxon>
        <taxon>Propionibacteriales</taxon>
        <taxon>Nocardioidaceae</taxon>
        <taxon>Nocardioides</taxon>
    </lineage>
</organism>
<dbReference type="Pfam" id="PF01575">
    <property type="entry name" value="MaoC_dehydratas"/>
    <property type="match status" value="1"/>
</dbReference>
<name>A0ABP6W6U1_9ACTN</name>
<dbReference type="InterPro" id="IPR002539">
    <property type="entry name" value="MaoC-like_dom"/>
</dbReference>
<dbReference type="RefSeq" id="WP_218236937.1">
    <property type="nucleotide sequence ID" value="NZ_BAABBB010000021.1"/>
</dbReference>
<accession>A0ABP6W6U1</accession>
<evidence type="ECO:0000259" key="1">
    <source>
        <dbReference type="Pfam" id="PF01575"/>
    </source>
</evidence>
<evidence type="ECO:0000313" key="2">
    <source>
        <dbReference type="EMBL" id="GAA3546896.1"/>
    </source>
</evidence>
<gene>
    <name evidence="2" type="ORF">GCM10022263_37520</name>
</gene>
<dbReference type="CDD" id="cd03454">
    <property type="entry name" value="YdeM"/>
    <property type="match status" value="1"/>
</dbReference>
<keyword evidence="3" id="KW-1185">Reference proteome</keyword>
<feature type="domain" description="MaoC-like" evidence="1">
    <location>
        <begin position="21"/>
        <end position="114"/>
    </location>
</feature>
<dbReference type="PANTHER" id="PTHR43664:SF1">
    <property type="entry name" value="BETA-METHYLMALYL-COA DEHYDRATASE"/>
    <property type="match status" value="1"/>
</dbReference>
<dbReference type="InterPro" id="IPR052342">
    <property type="entry name" value="MCH/BMMD"/>
</dbReference>
<proteinExistence type="predicted"/>
<dbReference type="Proteomes" id="UP001500301">
    <property type="component" value="Unassembled WGS sequence"/>
</dbReference>
<reference evidence="3" key="1">
    <citation type="journal article" date="2019" name="Int. J. Syst. Evol. Microbiol.">
        <title>The Global Catalogue of Microorganisms (GCM) 10K type strain sequencing project: providing services to taxonomists for standard genome sequencing and annotation.</title>
        <authorList>
            <consortium name="The Broad Institute Genomics Platform"/>
            <consortium name="The Broad Institute Genome Sequencing Center for Infectious Disease"/>
            <person name="Wu L."/>
            <person name="Ma J."/>
        </authorList>
    </citation>
    <scope>NUCLEOTIDE SEQUENCE [LARGE SCALE GENOMIC DNA]</scope>
    <source>
        <strain evidence="3">JCM 17460</strain>
    </source>
</reference>
<comment type="caution">
    <text evidence="2">The sequence shown here is derived from an EMBL/GenBank/DDBJ whole genome shotgun (WGS) entry which is preliminary data.</text>
</comment>
<protein>
    <submittedName>
        <fullName evidence="2">MaoC family dehydratase</fullName>
    </submittedName>
</protein>